<protein>
    <submittedName>
        <fullName evidence="2">Uncharacterized protein</fullName>
    </submittedName>
</protein>
<gene>
    <name evidence="2" type="ORF">K8V42_05055</name>
</gene>
<feature type="transmembrane region" description="Helical" evidence="1">
    <location>
        <begin position="7"/>
        <end position="26"/>
    </location>
</feature>
<accession>A0A9E3ZSQ1</accession>
<evidence type="ECO:0000256" key="1">
    <source>
        <dbReference type="SAM" id="Phobius"/>
    </source>
</evidence>
<reference evidence="2" key="2">
    <citation type="submission" date="2021-11" db="EMBL/GenBank/DDBJ databases">
        <authorList>
            <person name="Gilroy R."/>
        </authorList>
    </citation>
    <scope>NUCLEOTIDE SEQUENCE</scope>
    <source>
        <strain evidence="2">150</strain>
    </source>
</reference>
<evidence type="ECO:0000313" key="3">
    <source>
        <dbReference type="Proteomes" id="UP000813384"/>
    </source>
</evidence>
<comment type="caution">
    <text evidence="2">The sequence shown here is derived from an EMBL/GenBank/DDBJ whole genome shotgun (WGS) entry which is preliminary data.</text>
</comment>
<dbReference type="Proteomes" id="UP000813384">
    <property type="component" value="Unassembled WGS sequence"/>
</dbReference>
<keyword evidence="1" id="KW-0812">Transmembrane</keyword>
<name>A0A9E3ZSQ1_9ENTE</name>
<dbReference type="AlphaFoldDB" id="A0A9E3ZSQ1"/>
<keyword evidence="1" id="KW-0472">Membrane</keyword>
<sequence>MTRSRKIIITSVLMMLITITLFIFFLTRKPYFHRGFEARYPEIIPALLTNAPFDQYLIPDLENTETIHTKSGEVEIGQGMVPQGLALAEDWLIISAYSEEKKYHSVLYVLEKATGEHVKTIVLPETPHLGGLAYDPTAQNLWLTTETPDDTAQLSAISLKQIAEDQFEKTKEPIQYLEEIALFDLEKASFMTYHKNNLVVGRFKEEHDGTLVSYPLDKQGLPIQEKVSAPQEVRGADPVKEVVEITKELQGVTFYEDQILFSQSYGDKSSKLLFAPNNLAADPYDVDEEDYTKEITFPPYMEQIVAADDRLYVLFESSAAPYRLKENAFPIDRVLVFDLPKLMSKH</sequence>
<dbReference type="EMBL" id="JAJJVO010000078">
    <property type="protein sequence ID" value="MCC9273640.1"/>
    <property type="molecule type" value="Genomic_DNA"/>
</dbReference>
<proteinExistence type="predicted"/>
<organism evidence="2 3">
    <name type="scientific">Enterococcus aquimarinus</name>
    <dbReference type="NCBI Taxonomy" id="328396"/>
    <lineage>
        <taxon>Bacteria</taxon>
        <taxon>Bacillati</taxon>
        <taxon>Bacillota</taxon>
        <taxon>Bacilli</taxon>
        <taxon>Lactobacillales</taxon>
        <taxon>Enterococcaceae</taxon>
        <taxon>Enterococcus</taxon>
    </lineage>
</organism>
<reference evidence="2" key="1">
    <citation type="journal article" date="2021" name="PeerJ">
        <title>Extensive microbial diversity within the chicken gut microbiome revealed by metagenomics and culture.</title>
        <authorList>
            <person name="Gilroy R."/>
            <person name="Ravi A."/>
            <person name="Getino M."/>
            <person name="Pursley I."/>
            <person name="Horton D.L."/>
            <person name="Alikhan N.F."/>
            <person name="Baker D."/>
            <person name="Gharbi K."/>
            <person name="Hall N."/>
            <person name="Watson M."/>
            <person name="Adriaenssens E.M."/>
            <person name="Foster-Nyarko E."/>
            <person name="Jarju S."/>
            <person name="Secka A."/>
            <person name="Antonio M."/>
            <person name="Oren A."/>
            <person name="Chaudhuri R.R."/>
            <person name="La Ragione R."/>
            <person name="Hildebrand F."/>
            <person name="Pallen M.J."/>
        </authorList>
    </citation>
    <scope>NUCLEOTIDE SEQUENCE</scope>
    <source>
        <strain evidence="2">150</strain>
    </source>
</reference>
<keyword evidence="1" id="KW-1133">Transmembrane helix</keyword>
<evidence type="ECO:0000313" key="2">
    <source>
        <dbReference type="EMBL" id="MCC9273640.1"/>
    </source>
</evidence>